<dbReference type="PANTHER" id="PTHR14614:SF164">
    <property type="entry name" value="HISTONE-ARGININE METHYLTRANSFERASE METTL23"/>
    <property type="match status" value="1"/>
</dbReference>
<keyword evidence="3" id="KW-0949">S-adenosyl-L-methionine</keyword>
<comment type="similarity">
    <text evidence="4">Belongs to the methyltransferase superfamily. METTL23 family.</text>
</comment>
<evidence type="ECO:0000313" key="5">
    <source>
        <dbReference type="EMBL" id="RWS26258.1"/>
    </source>
</evidence>
<sequence length="222" mass="25592">MEASQASTSSSVKQFTFTDERCRESLTVKINSRYGLHLWPSAPVLSQFIFFNRDLFADKNVIELGAGTSMPGIVAAKIGAKVILTDAHQNEDCFRVCKHNVTLNDLSIGNEVDSCVRIMQLTWAYFTEDMYRLKHVNFIIASDCFYDQKDFEDILATVSFIIENSENKCAVFYTSYEERHAEWNIECLLRKWDLQCEYIELTDFSASHLCNNHTIHLLKIMK</sequence>
<evidence type="ECO:0000256" key="2">
    <source>
        <dbReference type="ARBA" id="ARBA00022679"/>
    </source>
</evidence>
<dbReference type="GO" id="GO:0008168">
    <property type="term" value="F:methyltransferase activity"/>
    <property type="evidence" value="ECO:0007669"/>
    <property type="project" value="UniProtKB-KW"/>
</dbReference>
<dbReference type="InterPro" id="IPR029063">
    <property type="entry name" value="SAM-dependent_MTases_sf"/>
</dbReference>
<dbReference type="GO" id="GO:0005737">
    <property type="term" value="C:cytoplasm"/>
    <property type="evidence" value="ECO:0007669"/>
    <property type="project" value="TreeGrafter"/>
</dbReference>
<dbReference type="PANTHER" id="PTHR14614">
    <property type="entry name" value="HEPATOCELLULAR CARCINOMA-ASSOCIATED ANTIGEN"/>
    <property type="match status" value="1"/>
</dbReference>
<accession>A0A443SFG1</accession>
<evidence type="ECO:0000313" key="6">
    <source>
        <dbReference type="Proteomes" id="UP000288716"/>
    </source>
</evidence>
<dbReference type="EMBL" id="NCKV01002921">
    <property type="protein sequence ID" value="RWS26258.1"/>
    <property type="molecule type" value="Genomic_DNA"/>
</dbReference>
<dbReference type="VEuPathDB" id="VectorBase:LDEU005781"/>
<reference evidence="5 6" key="1">
    <citation type="journal article" date="2018" name="Gigascience">
        <title>Genomes of trombidid mites reveal novel predicted allergens and laterally-transferred genes associated with secondary metabolism.</title>
        <authorList>
            <person name="Dong X."/>
            <person name="Chaisiri K."/>
            <person name="Xia D."/>
            <person name="Armstrong S.D."/>
            <person name="Fang Y."/>
            <person name="Donnelly M.J."/>
            <person name="Kadowaki T."/>
            <person name="McGarry J.W."/>
            <person name="Darby A.C."/>
            <person name="Makepeace B.L."/>
        </authorList>
    </citation>
    <scope>NUCLEOTIDE SEQUENCE [LARGE SCALE GENOMIC DNA]</scope>
    <source>
        <strain evidence="5">UoL-UT</strain>
    </source>
</reference>
<protein>
    <submittedName>
        <fullName evidence="5">Methyltransferase-like protein 23 isoform X1</fullName>
    </submittedName>
</protein>
<dbReference type="GO" id="GO:0005634">
    <property type="term" value="C:nucleus"/>
    <property type="evidence" value="ECO:0007669"/>
    <property type="project" value="TreeGrafter"/>
</dbReference>
<dbReference type="Gene3D" id="3.40.50.150">
    <property type="entry name" value="Vaccinia Virus protein VP39"/>
    <property type="match status" value="1"/>
</dbReference>
<dbReference type="OrthoDB" id="407325at2759"/>
<gene>
    <name evidence="5" type="ORF">B4U80_03675</name>
</gene>
<dbReference type="Pfam" id="PF10294">
    <property type="entry name" value="Methyltransf_16"/>
    <property type="match status" value="1"/>
</dbReference>
<name>A0A443SFG1_9ACAR</name>
<evidence type="ECO:0000256" key="1">
    <source>
        <dbReference type="ARBA" id="ARBA00022603"/>
    </source>
</evidence>
<proteinExistence type="inferred from homology"/>
<evidence type="ECO:0000256" key="4">
    <source>
        <dbReference type="ARBA" id="ARBA00043988"/>
    </source>
</evidence>
<comment type="caution">
    <text evidence="5">The sequence shown here is derived from an EMBL/GenBank/DDBJ whole genome shotgun (WGS) entry which is preliminary data.</text>
</comment>
<dbReference type="InterPro" id="IPR019410">
    <property type="entry name" value="Methyltransf_16"/>
</dbReference>
<dbReference type="STRING" id="299467.A0A443SFG1"/>
<organism evidence="5 6">
    <name type="scientific">Leptotrombidium deliense</name>
    <dbReference type="NCBI Taxonomy" id="299467"/>
    <lineage>
        <taxon>Eukaryota</taxon>
        <taxon>Metazoa</taxon>
        <taxon>Ecdysozoa</taxon>
        <taxon>Arthropoda</taxon>
        <taxon>Chelicerata</taxon>
        <taxon>Arachnida</taxon>
        <taxon>Acari</taxon>
        <taxon>Acariformes</taxon>
        <taxon>Trombidiformes</taxon>
        <taxon>Prostigmata</taxon>
        <taxon>Anystina</taxon>
        <taxon>Parasitengona</taxon>
        <taxon>Trombiculoidea</taxon>
        <taxon>Trombiculidae</taxon>
        <taxon>Leptotrombidium</taxon>
    </lineage>
</organism>
<dbReference type="AlphaFoldDB" id="A0A443SFG1"/>
<dbReference type="SUPFAM" id="SSF53335">
    <property type="entry name" value="S-adenosyl-L-methionine-dependent methyltransferases"/>
    <property type="match status" value="1"/>
</dbReference>
<keyword evidence="6" id="KW-1185">Reference proteome</keyword>
<keyword evidence="1 5" id="KW-0489">Methyltransferase</keyword>
<evidence type="ECO:0000256" key="3">
    <source>
        <dbReference type="ARBA" id="ARBA00022691"/>
    </source>
</evidence>
<dbReference type="GO" id="GO:0032259">
    <property type="term" value="P:methylation"/>
    <property type="evidence" value="ECO:0007669"/>
    <property type="project" value="UniProtKB-KW"/>
</dbReference>
<keyword evidence="2 5" id="KW-0808">Transferase</keyword>
<dbReference type="Proteomes" id="UP000288716">
    <property type="component" value="Unassembled WGS sequence"/>
</dbReference>